<dbReference type="PANTHER" id="PTHR10378">
    <property type="entry name" value="LIM DOMAIN-BINDING PROTEIN"/>
    <property type="match status" value="1"/>
</dbReference>
<organism evidence="2 3">
    <name type="scientific">Pterulicium gracile</name>
    <dbReference type="NCBI Taxonomy" id="1884261"/>
    <lineage>
        <taxon>Eukaryota</taxon>
        <taxon>Fungi</taxon>
        <taxon>Dikarya</taxon>
        <taxon>Basidiomycota</taxon>
        <taxon>Agaricomycotina</taxon>
        <taxon>Agaricomycetes</taxon>
        <taxon>Agaricomycetidae</taxon>
        <taxon>Agaricales</taxon>
        <taxon>Pleurotineae</taxon>
        <taxon>Pterulaceae</taxon>
        <taxon>Pterulicium</taxon>
    </lineage>
</organism>
<proteinExistence type="predicted"/>
<evidence type="ECO:0000313" key="2">
    <source>
        <dbReference type="EMBL" id="TFL05452.1"/>
    </source>
</evidence>
<name>A0A5C3QU54_9AGAR</name>
<dbReference type="Proteomes" id="UP000305067">
    <property type="component" value="Unassembled WGS sequence"/>
</dbReference>
<reference evidence="2 3" key="1">
    <citation type="journal article" date="2019" name="Nat. Ecol. Evol.">
        <title>Megaphylogeny resolves global patterns of mushroom evolution.</title>
        <authorList>
            <person name="Varga T."/>
            <person name="Krizsan K."/>
            <person name="Foldi C."/>
            <person name="Dima B."/>
            <person name="Sanchez-Garcia M."/>
            <person name="Sanchez-Ramirez S."/>
            <person name="Szollosi G.J."/>
            <person name="Szarkandi J.G."/>
            <person name="Papp V."/>
            <person name="Albert L."/>
            <person name="Andreopoulos W."/>
            <person name="Angelini C."/>
            <person name="Antonin V."/>
            <person name="Barry K.W."/>
            <person name="Bougher N.L."/>
            <person name="Buchanan P."/>
            <person name="Buyck B."/>
            <person name="Bense V."/>
            <person name="Catcheside P."/>
            <person name="Chovatia M."/>
            <person name="Cooper J."/>
            <person name="Damon W."/>
            <person name="Desjardin D."/>
            <person name="Finy P."/>
            <person name="Geml J."/>
            <person name="Haridas S."/>
            <person name="Hughes K."/>
            <person name="Justo A."/>
            <person name="Karasinski D."/>
            <person name="Kautmanova I."/>
            <person name="Kiss B."/>
            <person name="Kocsube S."/>
            <person name="Kotiranta H."/>
            <person name="LaButti K.M."/>
            <person name="Lechner B.E."/>
            <person name="Liimatainen K."/>
            <person name="Lipzen A."/>
            <person name="Lukacs Z."/>
            <person name="Mihaltcheva S."/>
            <person name="Morgado L.N."/>
            <person name="Niskanen T."/>
            <person name="Noordeloos M.E."/>
            <person name="Ohm R.A."/>
            <person name="Ortiz-Santana B."/>
            <person name="Ovrebo C."/>
            <person name="Racz N."/>
            <person name="Riley R."/>
            <person name="Savchenko A."/>
            <person name="Shiryaev A."/>
            <person name="Soop K."/>
            <person name="Spirin V."/>
            <person name="Szebenyi C."/>
            <person name="Tomsovsky M."/>
            <person name="Tulloss R.E."/>
            <person name="Uehling J."/>
            <person name="Grigoriev I.V."/>
            <person name="Vagvolgyi C."/>
            <person name="Papp T."/>
            <person name="Martin F.M."/>
            <person name="Miettinen O."/>
            <person name="Hibbett D.S."/>
            <person name="Nagy L.G."/>
        </authorList>
    </citation>
    <scope>NUCLEOTIDE SEQUENCE [LARGE SCALE GENOMIC DNA]</scope>
    <source>
        <strain evidence="2 3">CBS 309.79</strain>
    </source>
</reference>
<sequence length="266" mass="29633">VGDGQGIQKVLAFSYLLAEYSNEKLSSTYWQETIERYFTHASQMKLTLWKDNEQAEAKVFEITKAIIPQFFLATMQSGVRSMSLGLDGARERLYSVGHSIVETTKAVWTCRYHNGYVVTLTGPLTVRVVVCSPSNPPSAGEQPNAILKFEQFQFDASTHEKFISVDSIQLTRSPELPKTPRSRNAPTPVPNGPPDDAVKRPWEEQRMYGDKASLPVEPVNAFGIPQATMRVLEVSSIYFAAEQRLIMLRVASGECHTDAGSCIILQ</sequence>
<evidence type="ECO:0000313" key="3">
    <source>
        <dbReference type="Proteomes" id="UP000305067"/>
    </source>
</evidence>
<dbReference type="STRING" id="1884261.A0A5C3QU54"/>
<protein>
    <submittedName>
        <fullName evidence="2">LIM-domain binding protein</fullName>
    </submittedName>
</protein>
<gene>
    <name evidence="2" type="ORF">BDV98DRAFT_500233</name>
</gene>
<feature type="region of interest" description="Disordered" evidence="1">
    <location>
        <begin position="173"/>
        <end position="200"/>
    </location>
</feature>
<dbReference type="InterPro" id="IPR029005">
    <property type="entry name" value="LIM-bd/SEUSS"/>
</dbReference>
<dbReference type="OrthoDB" id="774557at2759"/>
<keyword evidence="3" id="KW-1185">Reference proteome</keyword>
<evidence type="ECO:0000256" key="1">
    <source>
        <dbReference type="SAM" id="MobiDB-lite"/>
    </source>
</evidence>
<dbReference type="Pfam" id="PF01803">
    <property type="entry name" value="LIM_bind"/>
    <property type="match status" value="1"/>
</dbReference>
<feature type="non-terminal residue" evidence="2">
    <location>
        <position position="1"/>
    </location>
</feature>
<dbReference type="AlphaFoldDB" id="A0A5C3QU54"/>
<accession>A0A5C3QU54</accession>
<dbReference type="EMBL" id="ML178816">
    <property type="protein sequence ID" value="TFL05452.1"/>
    <property type="molecule type" value="Genomic_DNA"/>
</dbReference>